<proteinExistence type="predicted"/>
<sequence length="43" mass="5087">MRLLKKARRVCIQSPPPFFQSPRALKKNKPSEMNRFIPMAYPL</sequence>
<dbReference type="Proteomes" id="UP000016496">
    <property type="component" value="Unassembled WGS sequence"/>
</dbReference>
<accession>U2C5K5</accession>
<gene>
    <name evidence="1" type="ORF">HMPREF1981_01412</name>
</gene>
<comment type="caution">
    <text evidence="1">The sequence shown here is derived from an EMBL/GenBank/DDBJ whole genome shotgun (WGS) entry which is preliminary data.</text>
</comment>
<organism evidence="1 2">
    <name type="scientific">Bacteroides pyogenes F0041</name>
    <dbReference type="NCBI Taxonomy" id="1321819"/>
    <lineage>
        <taxon>Bacteria</taxon>
        <taxon>Pseudomonadati</taxon>
        <taxon>Bacteroidota</taxon>
        <taxon>Bacteroidia</taxon>
        <taxon>Bacteroidales</taxon>
        <taxon>Bacteroidaceae</taxon>
        <taxon>Bacteroides</taxon>
    </lineage>
</organism>
<name>U2C5K5_9BACE</name>
<reference evidence="1 2" key="1">
    <citation type="submission" date="2013-08" db="EMBL/GenBank/DDBJ databases">
        <authorList>
            <person name="Weinstock G."/>
            <person name="Sodergren E."/>
            <person name="Wylie T."/>
            <person name="Fulton L."/>
            <person name="Fulton R."/>
            <person name="Fronick C."/>
            <person name="O'Laughlin M."/>
            <person name="Godfrey J."/>
            <person name="Miner T."/>
            <person name="Herter B."/>
            <person name="Appelbaum E."/>
            <person name="Cordes M."/>
            <person name="Lek S."/>
            <person name="Wollam A."/>
            <person name="Pepin K.H."/>
            <person name="Palsikar V.B."/>
            <person name="Mitreva M."/>
            <person name="Wilson R.K."/>
        </authorList>
    </citation>
    <scope>NUCLEOTIDE SEQUENCE [LARGE SCALE GENOMIC DNA]</scope>
    <source>
        <strain evidence="1 2">F0041</strain>
    </source>
</reference>
<evidence type="ECO:0000313" key="1">
    <source>
        <dbReference type="EMBL" id="ERI85749.1"/>
    </source>
</evidence>
<dbReference type="AlphaFoldDB" id="U2C5K5"/>
<dbReference type="EMBL" id="AWSV01000077">
    <property type="protein sequence ID" value="ERI85749.1"/>
    <property type="molecule type" value="Genomic_DNA"/>
</dbReference>
<protein>
    <submittedName>
        <fullName evidence="1">Uncharacterized protein</fullName>
    </submittedName>
</protein>
<dbReference type="HOGENOM" id="CLU_3229848_0_0_10"/>
<evidence type="ECO:0000313" key="2">
    <source>
        <dbReference type="Proteomes" id="UP000016496"/>
    </source>
</evidence>